<dbReference type="GO" id="GO:0003700">
    <property type="term" value="F:DNA-binding transcription factor activity"/>
    <property type="evidence" value="ECO:0007669"/>
    <property type="project" value="InterPro"/>
</dbReference>
<dbReference type="Pfam" id="PF14733">
    <property type="entry name" value="ACDC"/>
    <property type="match status" value="1"/>
</dbReference>
<name>A0A078K9Q7_PLAYE</name>
<dbReference type="Proteomes" id="UP000072904">
    <property type="component" value="Chromosome 14"/>
</dbReference>
<keyword evidence="4" id="KW-0804">Transcription</keyword>
<feature type="compositionally biased region" description="Basic and acidic residues" evidence="6">
    <location>
        <begin position="938"/>
        <end position="951"/>
    </location>
</feature>
<comment type="subcellular location">
    <subcellularLocation>
        <location evidence="1">Nucleus</location>
    </subcellularLocation>
</comment>
<feature type="region of interest" description="Disordered" evidence="6">
    <location>
        <begin position="131"/>
        <end position="168"/>
    </location>
</feature>
<dbReference type="GO" id="GO:0005634">
    <property type="term" value="C:nucleus"/>
    <property type="evidence" value="ECO:0007669"/>
    <property type="project" value="UniProtKB-SubCell"/>
</dbReference>
<organism evidence="9 12">
    <name type="scientific">Plasmodium yoelii</name>
    <dbReference type="NCBI Taxonomy" id="5861"/>
    <lineage>
        <taxon>Eukaryota</taxon>
        <taxon>Sar</taxon>
        <taxon>Alveolata</taxon>
        <taxon>Apicomplexa</taxon>
        <taxon>Aconoidasida</taxon>
        <taxon>Haemosporida</taxon>
        <taxon>Plasmodiidae</taxon>
        <taxon>Plasmodium</taxon>
        <taxon>Plasmodium (Vinckeia)</taxon>
    </lineage>
</organism>
<dbReference type="VEuPathDB" id="PlasmoDB:PYYM_1457700"/>
<dbReference type="EMBL" id="LM993668">
    <property type="protein sequence ID" value="VTZ81872.1"/>
    <property type="molecule type" value="Genomic_DNA"/>
</dbReference>
<feature type="compositionally biased region" description="Low complexity" evidence="6">
    <location>
        <begin position="1302"/>
        <end position="1316"/>
    </location>
</feature>
<feature type="region of interest" description="Disordered" evidence="6">
    <location>
        <begin position="371"/>
        <end position="408"/>
    </location>
</feature>
<feature type="domain" description="AP2-coincident C-terminal" evidence="8">
    <location>
        <begin position="1375"/>
        <end position="1463"/>
    </location>
</feature>
<dbReference type="Proteomes" id="UP000072874">
    <property type="component" value="Chromosome 14"/>
</dbReference>
<accession>A0A078K9Q7</accession>
<dbReference type="OMA" id="EKECNEN"/>
<feature type="region of interest" description="Disordered" evidence="6">
    <location>
        <begin position="22"/>
        <end position="61"/>
    </location>
</feature>
<reference evidence="9" key="2">
    <citation type="submission" date="2014-05" db="EMBL/GenBank/DDBJ databases">
        <authorList>
            <person name="Aslett A.Martin."/>
            <person name="De Silva Nishadi"/>
        </authorList>
    </citation>
    <scope>NUCLEOTIDE SEQUENCE</scope>
    <source>
        <strain evidence="9">YM</strain>
    </source>
</reference>
<feature type="compositionally biased region" description="Low complexity" evidence="6">
    <location>
        <begin position="22"/>
        <end position="31"/>
    </location>
</feature>
<feature type="compositionally biased region" description="Low complexity" evidence="6">
    <location>
        <begin position="151"/>
        <end position="168"/>
    </location>
</feature>
<dbReference type="Gene3D" id="1.20.5.2050">
    <property type="match status" value="2"/>
</dbReference>
<dbReference type="InterPro" id="IPR028078">
    <property type="entry name" value="ACDC"/>
</dbReference>
<evidence type="ECO:0000313" key="9">
    <source>
        <dbReference type="EMBL" id="CDU20906.1"/>
    </source>
</evidence>
<evidence type="ECO:0000313" key="11">
    <source>
        <dbReference type="Proteomes" id="UP000072874"/>
    </source>
</evidence>
<feature type="compositionally biased region" description="Low complexity" evidence="6">
    <location>
        <begin position="1324"/>
        <end position="1337"/>
    </location>
</feature>
<proteinExistence type="predicted"/>
<evidence type="ECO:0000256" key="5">
    <source>
        <dbReference type="ARBA" id="ARBA00023242"/>
    </source>
</evidence>
<dbReference type="KEGG" id="pyo:PY17X_1456200"/>
<evidence type="ECO:0000259" key="8">
    <source>
        <dbReference type="Pfam" id="PF14733"/>
    </source>
</evidence>
<dbReference type="VEuPathDB" id="PlasmoDB:PY06790"/>
<feature type="domain" description="AP2/ERF" evidence="7">
    <location>
        <begin position="1225"/>
        <end position="1276"/>
    </location>
</feature>
<evidence type="ECO:0000256" key="4">
    <source>
        <dbReference type="ARBA" id="ARBA00023163"/>
    </source>
</evidence>
<evidence type="ECO:0000256" key="2">
    <source>
        <dbReference type="ARBA" id="ARBA00023015"/>
    </source>
</evidence>
<reference evidence="11 12" key="1">
    <citation type="journal article" date="2014" name="BMC Biol.">
        <title>A comprehensive evaluation of rodent malaria parasite genomes and gene expression.</title>
        <authorList>
            <person name="Otto T.D."/>
            <person name="Bohme U."/>
            <person name="Jackson A.P."/>
            <person name="Hunt M."/>
            <person name="Franke-Fayard B."/>
            <person name="Hoeijmakers W.A."/>
            <person name="Religa A.A."/>
            <person name="Robertson L."/>
            <person name="Sanders M."/>
            <person name="Ogun S.A."/>
            <person name="Cunningham D."/>
            <person name="Erhart A."/>
            <person name="Billker O."/>
            <person name="Khan S.M."/>
            <person name="Stunnenberg H.G."/>
            <person name="Langhorne J."/>
            <person name="Holder A.A."/>
            <person name="Waters A.P."/>
            <person name="Newbold C.I."/>
            <person name="Pain A."/>
            <person name="Berriman M."/>
            <person name="Janse C.J."/>
        </authorList>
    </citation>
    <scope>NUCLEOTIDE SEQUENCE [LARGE SCALE GENOMIC DNA]</scope>
    <source>
        <strain evidence="10 11">17X</strain>
        <strain evidence="9 12">YM</strain>
    </source>
</reference>
<evidence type="ECO:0000259" key="7">
    <source>
        <dbReference type="Pfam" id="PF00847"/>
    </source>
</evidence>
<dbReference type="RefSeq" id="XP_727511.2">
    <property type="nucleotide sequence ID" value="XM_722418.2"/>
</dbReference>
<gene>
    <name evidence="10" type="ORF">PY17X_1456200</name>
    <name evidence="9" type="ORF">PYYM_1457700</name>
</gene>
<dbReference type="InterPro" id="IPR001471">
    <property type="entry name" value="AP2/ERF_dom"/>
</dbReference>
<reference evidence="10" key="3">
    <citation type="submission" date="2014-05" db="EMBL/GenBank/DDBJ databases">
        <authorList>
            <person name="Aslett M.A."/>
            <person name="De Silva N."/>
        </authorList>
    </citation>
    <scope>NUCLEOTIDE SEQUENCE</scope>
    <source>
        <strain evidence="10">17X</strain>
    </source>
</reference>
<dbReference type="OrthoDB" id="371759at2759"/>
<feature type="region of interest" description="Disordered" evidence="6">
    <location>
        <begin position="938"/>
        <end position="962"/>
    </location>
</feature>
<feature type="domain" description="AP2/ERF" evidence="7">
    <location>
        <begin position="1127"/>
        <end position="1175"/>
    </location>
</feature>
<evidence type="ECO:0000256" key="6">
    <source>
        <dbReference type="SAM" id="MobiDB-lite"/>
    </source>
</evidence>
<dbReference type="VEuPathDB" id="PlasmoDB:Py17XNL_001401389"/>
<sequence length="1496" mass="173091">MNDEMCAKGNLHVGKLRNIKGEYGNENNGYNSYDPISGKIQTRENDDAETNDSISRQSVNDYDCLENSNNDIYINQGNIRNRENASKNDEENFNSGINNSKIKVFNMNYKNNYNKQYDESYIACNNTKNKIFDDDADEYDDNNDNRKINSKRNNINQQKSSQNISNNNDSKNEIILKYQENYEGINMRNGNKIRIINREENNENNSNYYDEYSGQYDNDIGYEMNQKNNSTKNNISQYRNNNIDLSKNGRNKKKKNNDNTYYYDEVNTDVYNIKKSTNIDKLTKKQLIAYIKNNSREDGDEITNNMMQFDEKNEMNKIFIEALRENCTNNEHNYPDDLYLSNQNYSYKNSGNNIINGKIINVREKKKKNRFSTFSPTNNNNNNNDYNGSDRLDQDGQFQNDHLPSDNDEDIHTNIYDSNKFVKIHNNINRVEELNGIDSIHTAKIKSEIMNKDLKKKNKMSINNSNENIINDKIIGRIINKNDINTKFETNENNVADNIVNSEFVYKMNMDGRNNNGYIKENNTHIDDENGELMHDIKGYESGDICNSNNTKFHELIKNDKKRKEYISEMKNKENVLNSNNENYFKLHSNLPSNLLSTSTSSSYSNDNVKTNTQNYSINELSSNAFTNKYYGDETLPSNLNINDELGKTHTSFNSTPFDKKKRGKSESKKFAINSYNNTFEPNSNTISYMNMKEMNNDLINVKRLKHLNKENRVNMDDTLDTSIMFDDEYLTNEIENKKNINLNNNNSNMIRTNTQNFNSNLNTKNKIHDDDDDDDNDMISHDENKYNRRINKTGNNSYILKKDNTCDIKNNNILWRSSDETCAQMEIGYNEKINNTSVNKYKGGNIMGNNKDDDEKFERNILFKSKSYSEKDKLANLYLNKKTSVFSEFNDDEYDQENTIKKHKLQNPNYIHSNDNKFLLNRTKSLNMNLNRLTKDQEEYDSKQNEDDNHINSYSSRENNRDDGMINVTEDHMLNSNPLGSEPPLGEMLNLPKIGSRKKYGLISKVEKECNENDDQEIGLSNDLSNQIHGNLINDLNTEVHNDTNNDPVDDNINEVHNVMSSNKSSNSISNERSSNIISSSKPPIDISVCTLANCPTHNPQGYTKTLSRKGDAQGDVQEESEELKRIPGVYYDKNSQRWFGEHKINGVKCAQSFAVKKHGCEEAKRLAIEWKKARIRGEAWDRFVNKKKKSNNNNSCINKAAKTNRESVEELRIKYLSMSKNMPKVRGVWFNSTPQRMGWVGQAYKKCKRIERIFSVNKYGFEGARKLAIAFRNSQKPSNEDSDEDSSSKDDKGIPKNEDNINNYDYKNNYSNDISDIKHDNNNNNNNNNNHSNNIAAMSTADTTSSNHNKNEDDYDDDNINCNGDNIKNSGAKDTRINLCRDAILFILHDLETILELNTPMLNKNANIYKVCIKHHLNYLTLIKHEEQIIPYLNVFGDYIQKCILPTDLPYAELYVLIDSLIHSDILPSFDHKENFSEYSVAEDPGIITPSMLL</sequence>
<evidence type="ECO:0000256" key="3">
    <source>
        <dbReference type="ARBA" id="ARBA00023125"/>
    </source>
</evidence>
<reference evidence="10" key="4">
    <citation type="submission" date="2019-05" db="EMBL/GenBank/DDBJ databases">
        <authorList>
            <consortium name="Pathogen Informatics"/>
        </authorList>
    </citation>
    <scope>NUCLEOTIDE SEQUENCE</scope>
    <source>
        <strain evidence="10">17X</strain>
    </source>
</reference>
<keyword evidence="3" id="KW-0238">DNA-binding</keyword>
<evidence type="ECO:0000313" key="12">
    <source>
        <dbReference type="Proteomes" id="UP000072904"/>
    </source>
</evidence>
<dbReference type="GO" id="GO:0003677">
    <property type="term" value="F:DNA binding"/>
    <property type="evidence" value="ECO:0007669"/>
    <property type="project" value="UniProtKB-KW"/>
</dbReference>
<dbReference type="Pfam" id="PF00847">
    <property type="entry name" value="AP2"/>
    <property type="match status" value="2"/>
</dbReference>
<evidence type="ECO:0000256" key="1">
    <source>
        <dbReference type="ARBA" id="ARBA00004123"/>
    </source>
</evidence>
<dbReference type="EMBL" id="LK934642">
    <property type="protein sequence ID" value="CDU20906.1"/>
    <property type="molecule type" value="Genomic_DNA"/>
</dbReference>
<feature type="region of interest" description="Disordered" evidence="6">
    <location>
        <begin position="1274"/>
        <end position="1337"/>
    </location>
</feature>
<evidence type="ECO:0000313" key="10">
    <source>
        <dbReference type="EMBL" id="VTZ81872.1"/>
    </source>
</evidence>
<dbReference type="VEuPathDB" id="PlasmoDB:PY17X_1456200"/>
<dbReference type="GeneID" id="3853956"/>
<keyword evidence="2" id="KW-0805">Transcription regulation</keyword>
<protein>
    <submittedName>
        <fullName evidence="10">AP2 domain transcription factor, putative</fullName>
    </submittedName>
    <submittedName>
        <fullName evidence="9">Transcription factor with AP2 domain(S), putative</fullName>
    </submittedName>
</protein>
<feature type="compositionally biased region" description="Polar residues" evidence="6">
    <location>
        <begin position="51"/>
        <end position="61"/>
    </location>
</feature>
<feature type="compositionally biased region" description="Basic and acidic residues" evidence="6">
    <location>
        <begin position="1288"/>
        <end position="1301"/>
    </location>
</feature>
<keyword evidence="5" id="KW-0539">Nucleus</keyword>